<dbReference type="GO" id="GO:0008168">
    <property type="term" value="F:methyltransferase activity"/>
    <property type="evidence" value="ECO:0007669"/>
    <property type="project" value="UniProtKB-KW"/>
</dbReference>
<dbReference type="Pfam" id="PF13847">
    <property type="entry name" value="Methyltransf_31"/>
    <property type="match status" value="1"/>
</dbReference>
<dbReference type="RefSeq" id="WP_344602982.1">
    <property type="nucleotide sequence ID" value="NZ_BAAAHE010000010.1"/>
</dbReference>
<dbReference type="Proteomes" id="UP001500957">
    <property type="component" value="Unassembled WGS sequence"/>
</dbReference>
<feature type="domain" description="Methyltransferase" evidence="1">
    <location>
        <begin position="58"/>
        <end position="166"/>
    </location>
</feature>
<evidence type="ECO:0000313" key="2">
    <source>
        <dbReference type="EMBL" id="GAA0613037.1"/>
    </source>
</evidence>
<sequence length="303" mass="32590">MTDAGGGHAAQLSDPEHAETKAIIAAAFDNSADSYEQVGVEFFAPLGAELVRRAAPQPGEHVLDLGCGRGHCLFPAAEAVGSRGSVTGTDLSPRMVQLCAAEAARRGLAHVHVELGDASDPAFPAANFDLITAGMVMFFVPEPRKALPRVAALLRPGGRFAMSSFGPSDPKFDETMGILYRHRIGPPWEDNPDKPFTTHETITAMLADSGFVDIEITEMQHDIVFADLDGYWAWVGSHGGRIMIDQVRPEHLPAARADVYAMLSEHREPDGSLIHRSRAWFTTARRPPVTTHPGGKGTARVPA</sequence>
<dbReference type="EMBL" id="BAAAHE010000010">
    <property type="protein sequence ID" value="GAA0613037.1"/>
    <property type="molecule type" value="Genomic_DNA"/>
</dbReference>
<dbReference type="InterPro" id="IPR029063">
    <property type="entry name" value="SAM-dependent_MTases_sf"/>
</dbReference>
<name>A0ABN1GJT3_9ACTN</name>
<gene>
    <name evidence="2" type="ORF">GCM10009547_13660</name>
</gene>
<dbReference type="GO" id="GO:0032259">
    <property type="term" value="P:methylation"/>
    <property type="evidence" value="ECO:0007669"/>
    <property type="project" value="UniProtKB-KW"/>
</dbReference>
<dbReference type="InterPro" id="IPR025714">
    <property type="entry name" value="Methyltranfer_dom"/>
</dbReference>
<dbReference type="SUPFAM" id="SSF53335">
    <property type="entry name" value="S-adenosyl-L-methionine-dependent methyltransferases"/>
    <property type="match status" value="1"/>
</dbReference>
<evidence type="ECO:0000313" key="3">
    <source>
        <dbReference type="Proteomes" id="UP001500957"/>
    </source>
</evidence>
<accession>A0ABN1GJT3</accession>
<dbReference type="Gene3D" id="3.40.50.150">
    <property type="entry name" value="Vaccinia Virus protein VP39"/>
    <property type="match status" value="1"/>
</dbReference>
<evidence type="ECO:0000259" key="1">
    <source>
        <dbReference type="Pfam" id="PF13847"/>
    </source>
</evidence>
<dbReference type="PANTHER" id="PTHR43591:SF99">
    <property type="entry name" value="OS06G0646000 PROTEIN"/>
    <property type="match status" value="1"/>
</dbReference>
<protein>
    <submittedName>
        <fullName evidence="2">Class I SAM-dependent methyltransferase</fullName>
    </submittedName>
</protein>
<keyword evidence="2" id="KW-0808">Transferase</keyword>
<keyword evidence="3" id="KW-1185">Reference proteome</keyword>
<reference evidence="2 3" key="1">
    <citation type="journal article" date="2019" name="Int. J. Syst. Evol. Microbiol.">
        <title>The Global Catalogue of Microorganisms (GCM) 10K type strain sequencing project: providing services to taxonomists for standard genome sequencing and annotation.</title>
        <authorList>
            <consortium name="The Broad Institute Genomics Platform"/>
            <consortium name="The Broad Institute Genome Sequencing Center for Infectious Disease"/>
            <person name="Wu L."/>
            <person name="Ma J."/>
        </authorList>
    </citation>
    <scope>NUCLEOTIDE SEQUENCE [LARGE SCALE GENOMIC DNA]</scope>
    <source>
        <strain evidence="2 3">JCM 10671</strain>
    </source>
</reference>
<comment type="caution">
    <text evidence="2">The sequence shown here is derived from an EMBL/GenBank/DDBJ whole genome shotgun (WGS) entry which is preliminary data.</text>
</comment>
<proteinExistence type="predicted"/>
<organism evidence="2 3">
    <name type="scientific">Sporichthya brevicatena</name>
    <dbReference type="NCBI Taxonomy" id="171442"/>
    <lineage>
        <taxon>Bacteria</taxon>
        <taxon>Bacillati</taxon>
        <taxon>Actinomycetota</taxon>
        <taxon>Actinomycetes</taxon>
        <taxon>Sporichthyales</taxon>
        <taxon>Sporichthyaceae</taxon>
        <taxon>Sporichthya</taxon>
    </lineage>
</organism>
<keyword evidence="2" id="KW-0489">Methyltransferase</keyword>
<dbReference type="CDD" id="cd02440">
    <property type="entry name" value="AdoMet_MTases"/>
    <property type="match status" value="1"/>
</dbReference>
<dbReference type="PANTHER" id="PTHR43591">
    <property type="entry name" value="METHYLTRANSFERASE"/>
    <property type="match status" value="1"/>
</dbReference>